<evidence type="ECO:0000259" key="2">
    <source>
        <dbReference type="SMART" id="SM00471"/>
    </source>
</evidence>
<dbReference type="Gene3D" id="1.10.3210.10">
    <property type="entry name" value="Hypothetical protein af1432"/>
    <property type="match status" value="1"/>
</dbReference>
<evidence type="ECO:0000313" key="4">
    <source>
        <dbReference type="Proteomes" id="UP000426444"/>
    </source>
</evidence>
<evidence type="ECO:0000313" key="3">
    <source>
        <dbReference type="EMBL" id="QGU00710.1"/>
    </source>
</evidence>
<dbReference type="EMBL" id="CP046457">
    <property type="protein sequence ID" value="QGU00710.1"/>
    <property type="molecule type" value="Genomic_DNA"/>
</dbReference>
<dbReference type="GO" id="GO:0031125">
    <property type="term" value="P:rRNA 3'-end processing"/>
    <property type="evidence" value="ECO:0007669"/>
    <property type="project" value="TreeGrafter"/>
</dbReference>
<accession>A0A6I6DLN4</accession>
<name>A0A6I6DLN4_9FIRM</name>
<gene>
    <name evidence="3" type="ORF">SYNTR_2116</name>
</gene>
<dbReference type="Proteomes" id="UP000426444">
    <property type="component" value="Chromosome"/>
</dbReference>
<dbReference type="Gene3D" id="2.40.50.140">
    <property type="entry name" value="Nucleic acid-binding proteins"/>
    <property type="match status" value="1"/>
</dbReference>
<dbReference type="CDD" id="cd00077">
    <property type="entry name" value="HDc"/>
    <property type="match status" value="1"/>
</dbReference>
<dbReference type="SUPFAM" id="SSF50249">
    <property type="entry name" value="Nucleic acid-binding proteins"/>
    <property type="match status" value="1"/>
</dbReference>
<keyword evidence="1" id="KW-0378">Hydrolase</keyword>
<reference evidence="4" key="1">
    <citation type="journal article" date="2019" name="Microbiology">
        <title>Complete Genome Sequence of an Uncultured Bacterium of the Candidate Phylum Bipolaricaulota.</title>
        <authorList>
            <person name="Kadnikov V.V."/>
            <person name="Mardanov A.V."/>
            <person name="Beletsky A.V."/>
            <person name="Frank Y.A."/>
            <person name="Karnachuk O.V."/>
            <person name="Ravin N.V."/>
        </authorList>
    </citation>
    <scope>NUCLEOTIDE SEQUENCE [LARGE SCALE GENOMIC DNA]</scope>
</reference>
<feature type="domain" description="HD/PDEase" evidence="2">
    <location>
        <begin position="169"/>
        <end position="306"/>
    </location>
</feature>
<dbReference type="InterPro" id="IPR004365">
    <property type="entry name" value="NA-bd_OB_tRNA"/>
</dbReference>
<dbReference type="SMART" id="SM00471">
    <property type="entry name" value="HDc"/>
    <property type="match status" value="1"/>
</dbReference>
<dbReference type="KEGG" id="salq:SYNTR_2116"/>
<sequence>MIFVKGVVGLDKKGPYIIQELREKSQGTQIWGKYLILEKVQRKTKDGKNMFNLKIGDSSGEINVVVWENCAISGALEVGAVIGLLGDVGVYANRVQVTARKMKVLTDEDPLEYLKAPNISIDDLVYKLNTMIDSIKDDHITNLIKRIFTTELTEEFIKAPAAKKIHHNYSGGLLEHTVTVCELCLKTCETYPMLNRDLLIAGAILHDIGKIDEYNIKVVPEYTVEGRLIGHIVLGNELITKTINEMRAEGIEFPQKLEWMIKHMILSHHGVLEYGSPVVPLFPEAFLLHMMDNLDAKMFVFDEKITTSEGEDEFFTPYDSFFEQLFFKYRY</sequence>
<dbReference type="InterPro" id="IPR003607">
    <property type="entry name" value="HD/PDEase_dom"/>
</dbReference>
<dbReference type="NCBIfam" id="TIGR00277">
    <property type="entry name" value="HDIG"/>
    <property type="match status" value="1"/>
</dbReference>
<protein>
    <submittedName>
        <fullName evidence="3">3'-&gt;5' exoribonuclease Bsu YhaM</fullName>
    </submittedName>
</protein>
<dbReference type="Pfam" id="PF01966">
    <property type="entry name" value="HD"/>
    <property type="match status" value="1"/>
</dbReference>
<dbReference type="InterPro" id="IPR050798">
    <property type="entry name" value="YhaM_exoribonuc/phosphodiest"/>
</dbReference>
<dbReference type="PANTHER" id="PTHR37294">
    <property type="entry name" value="3'-5' EXORIBONUCLEASE YHAM"/>
    <property type="match status" value="1"/>
</dbReference>
<proteinExistence type="predicted"/>
<dbReference type="GO" id="GO:0016787">
    <property type="term" value="F:hydrolase activity"/>
    <property type="evidence" value="ECO:0007669"/>
    <property type="project" value="UniProtKB-KW"/>
</dbReference>
<organism evidence="3 4">
    <name type="scientific">Candidatus Syntrophocurvum alkaliphilum</name>
    <dbReference type="NCBI Taxonomy" id="2293317"/>
    <lineage>
        <taxon>Bacteria</taxon>
        <taxon>Bacillati</taxon>
        <taxon>Bacillota</taxon>
        <taxon>Clostridia</taxon>
        <taxon>Eubacteriales</taxon>
        <taxon>Syntrophomonadaceae</taxon>
        <taxon>Candidatus Syntrophocurvum</taxon>
    </lineage>
</organism>
<keyword evidence="4" id="KW-1185">Reference proteome</keyword>
<dbReference type="GO" id="GO:0003676">
    <property type="term" value="F:nucleic acid binding"/>
    <property type="evidence" value="ECO:0007669"/>
    <property type="project" value="InterPro"/>
</dbReference>
<dbReference type="InterPro" id="IPR012340">
    <property type="entry name" value="NA-bd_OB-fold"/>
</dbReference>
<dbReference type="InterPro" id="IPR006674">
    <property type="entry name" value="HD_domain"/>
</dbReference>
<dbReference type="SUPFAM" id="SSF109604">
    <property type="entry name" value="HD-domain/PDEase-like"/>
    <property type="match status" value="1"/>
</dbReference>
<dbReference type="AlphaFoldDB" id="A0A6I6DLN4"/>
<dbReference type="Pfam" id="PF01336">
    <property type="entry name" value="tRNA_anti-codon"/>
    <property type="match status" value="1"/>
</dbReference>
<dbReference type="InterPro" id="IPR006675">
    <property type="entry name" value="HDIG_dom"/>
</dbReference>
<evidence type="ECO:0000256" key="1">
    <source>
        <dbReference type="ARBA" id="ARBA00022801"/>
    </source>
</evidence>
<dbReference type="PANTHER" id="PTHR37294:SF1">
    <property type="entry name" value="3'-5' EXORIBONUCLEASE YHAM"/>
    <property type="match status" value="1"/>
</dbReference>